<feature type="domain" description="Carbohydrate kinase FGGY N-terminal" evidence="8">
    <location>
        <begin position="68"/>
        <end position="242"/>
    </location>
</feature>
<dbReference type="CDD" id="cd07771">
    <property type="entry name" value="ASKHA_NBD_FGGY_RhaB-like"/>
    <property type="match status" value="1"/>
</dbReference>
<evidence type="ECO:0000313" key="11">
    <source>
        <dbReference type="Proteomes" id="UP001501624"/>
    </source>
</evidence>
<gene>
    <name evidence="10" type="ORF">GCM10022380_72080</name>
</gene>
<sequence>MRLAAVDLGASSGRVMAGTVGPGVLSVQEVHRFANGGVRVAHAGGSTLHWDILGLYRELLTGVQAAHKAGALDGLGIDSWAVDYGLLDASGALLGNPVNYRDARTEGVAERVLESVPARELFDVTGLQQLPFNTLYQLLAERDLSAAETMLLIPDLLNYWLTGVRGAERTNASTTQLYDVRSREWAVDLATRVGIPPRLLPPLRDPGTVVGTLLPDLAAELALPELPVVAVGSHDTASAVVGVPAEPGANFAYISSGTWSLVGLELDEPELGDAALAANFTNEGGVDGTIRFLRNVMGLWVLSESLRTWEAQGTPVALPSVLAQAAEVPALSAVVDIDAPVFLPPGDMPSRIRQACAETGQRVPETPGEIVRCVLDSLALAYRRTVRQASELTGRPVDVVHVVGGGVRNELLCQLTADACGVPVLAGPVEAAALGNVLVQARALGADLPDLAAMRALIRDTHELRRYEPSGREADWALAAARIDPKVVA</sequence>
<proteinExistence type="inferred from homology"/>
<dbReference type="PANTHER" id="PTHR10196">
    <property type="entry name" value="SUGAR KINASE"/>
    <property type="match status" value="1"/>
</dbReference>
<keyword evidence="3" id="KW-0547">Nucleotide-binding</keyword>
<protein>
    <submittedName>
        <fullName evidence="10">Rhamnulokinase family protein</fullName>
    </submittedName>
</protein>
<evidence type="ECO:0000256" key="7">
    <source>
        <dbReference type="ARBA" id="ARBA00023308"/>
    </source>
</evidence>
<dbReference type="PANTHER" id="PTHR10196:SF93">
    <property type="entry name" value="L-RHAMNULOKINASE"/>
    <property type="match status" value="1"/>
</dbReference>
<accession>A0ABP7JF34</accession>
<dbReference type="EMBL" id="BAABCM010000014">
    <property type="protein sequence ID" value="GAA3843404.1"/>
    <property type="molecule type" value="Genomic_DNA"/>
</dbReference>
<keyword evidence="2" id="KW-0808">Transferase</keyword>
<comment type="similarity">
    <text evidence="1">Belongs to the FGGY kinase family.</text>
</comment>
<dbReference type="RefSeq" id="WP_237339129.1">
    <property type="nucleotide sequence ID" value="NZ_BAABCM010000014.1"/>
</dbReference>
<evidence type="ECO:0000313" key="10">
    <source>
        <dbReference type="EMBL" id="GAA3843404.1"/>
    </source>
</evidence>
<evidence type="ECO:0000256" key="1">
    <source>
        <dbReference type="ARBA" id="ARBA00009156"/>
    </source>
</evidence>
<dbReference type="Pfam" id="PF02782">
    <property type="entry name" value="FGGY_C"/>
    <property type="match status" value="1"/>
</dbReference>
<keyword evidence="11" id="KW-1185">Reference proteome</keyword>
<keyword evidence="7" id="KW-0684">Rhamnose metabolism</keyword>
<keyword evidence="4" id="KW-0418">Kinase</keyword>
<dbReference type="Gene3D" id="3.30.420.40">
    <property type="match status" value="2"/>
</dbReference>
<keyword evidence="6" id="KW-1015">Disulfide bond</keyword>
<evidence type="ECO:0000259" key="9">
    <source>
        <dbReference type="Pfam" id="PF02782"/>
    </source>
</evidence>
<evidence type="ECO:0000256" key="4">
    <source>
        <dbReference type="ARBA" id="ARBA00022777"/>
    </source>
</evidence>
<reference evidence="11" key="1">
    <citation type="journal article" date="2019" name="Int. J. Syst. Evol. Microbiol.">
        <title>The Global Catalogue of Microorganisms (GCM) 10K type strain sequencing project: providing services to taxonomists for standard genome sequencing and annotation.</title>
        <authorList>
            <consortium name="The Broad Institute Genomics Platform"/>
            <consortium name="The Broad Institute Genome Sequencing Center for Infectious Disease"/>
            <person name="Wu L."/>
            <person name="Ma J."/>
        </authorList>
    </citation>
    <scope>NUCLEOTIDE SEQUENCE [LARGE SCALE GENOMIC DNA]</scope>
    <source>
        <strain evidence="11">JCM 17017</strain>
    </source>
</reference>
<evidence type="ECO:0000256" key="2">
    <source>
        <dbReference type="ARBA" id="ARBA00022679"/>
    </source>
</evidence>
<dbReference type="InterPro" id="IPR013449">
    <property type="entry name" value="Rhamnulokinase"/>
</dbReference>
<dbReference type="InterPro" id="IPR043129">
    <property type="entry name" value="ATPase_NBD"/>
</dbReference>
<organism evidence="10 11">
    <name type="scientific">Amycolatopsis tucumanensis</name>
    <dbReference type="NCBI Taxonomy" id="401106"/>
    <lineage>
        <taxon>Bacteria</taxon>
        <taxon>Bacillati</taxon>
        <taxon>Actinomycetota</taxon>
        <taxon>Actinomycetes</taxon>
        <taxon>Pseudonocardiales</taxon>
        <taxon>Pseudonocardiaceae</taxon>
        <taxon>Amycolatopsis</taxon>
    </lineage>
</organism>
<dbReference type="InterPro" id="IPR018485">
    <property type="entry name" value="FGGY_C"/>
</dbReference>
<feature type="domain" description="Carbohydrate kinase FGGY C-terminal" evidence="9">
    <location>
        <begin position="252"/>
        <end position="443"/>
    </location>
</feature>
<dbReference type="Proteomes" id="UP001501624">
    <property type="component" value="Unassembled WGS sequence"/>
</dbReference>
<comment type="caution">
    <text evidence="10">The sequence shown here is derived from an EMBL/GenBank/DDBJ whole genome shotgun (WGS) entry which is preliminary data.</text>
</comment>
<dbReference type="InterPro" id="IPR018484">
    <property type="entry name" value="FGGY_N"/>
</dbReference>
<evidence type="ECO:0000256" key="6">
    <source>
        <dbReference type="ARBA" id="ARBA00023157"/>
    </source>
</evidence>
<evidence type="ECO:0000256" key="5">
    <source>
        <dbReference type="ARBA" id="ARBA00022840"/>
    </source>
</evidence>
<dbReference type="Pfam" id="PF00370">
    <property type="entry name" value="FGGY_N"/>
    <property type="match status" value="1"/>
</dbReference>
<evidence type="ECO:0000259" key="8">
    <source>
        <dbReference type="Pfam" id="PF00370"/>
    </source>
</evidence>
<dbReference type="SUPFAM" id="SSF53067">
    <property type="entry name" value="Actin-like ATPase domain"/>
    <property type="match status" value="2"/>
</dbReference>
<name>A0ABP7JF34_9PSEU</name>
<evidence type="ECO:0000256" key="3">
    <source>
        <dbReference type="ARBA" id="ARBA00022741"/>
    </source>
</evidence>
<keyword evidence="5" id="KW-0067">ATP-binding</keyword>